<dbReference type="GO" id="GO:0006629">
    <property type="term" value="P:lipid metabolic process"/>
    <property type="evidence" value="ECO:0007669"/>
    <property type="project" value="InterPro"/>
</dbReference>
<feature type="transmembrane region" description="Helical" evidence="1">
    <location>
        <begin position="102"/>
        <end position="123"/>
    </location>
</feature>
<protein>
    <submittedName>
        <fullName evidence="3">Fatty acid desaturase</fullName>
    </submittedName>
</protein>
<feature type="domain" description="Fatty acid desaturase" evidence="2">
    <location>
        <begin position="68"/>
        <end position="324"/>
    </location>
</feature>
<proteinExistence type="predicted"/>
<reference evidence="3 4" key="1">
    <citation type="submission" date="2016-10" db="EMBL/GenBank/DDBJ databases">
        <authorList>
            <person name="de Groot N.N."/>
        </authorList>
    </citation>
    <scope>NUCLEOTIDE SEQUENCE [LARGE SCALE GENOMIC DNA]</scope>
    <source>
        <strain evidence="3 4">DSM 23609</strain>
    </source>
</reference>
<sequence>MSNAAGASASLSDEQKTAHIKAVIMQAGEELRRRHPWLRHQDAIGMSILLLSLAGMAGTAWAYIAGLIPAWLCIPVVAIFASFTHELEHDLIHWMYFRKRPFWHHLMLALAWLARPSTINPWIRRKLHFDHHKYSGTAKDIEEQGITNGRPWGIARLLMTADATLAILLRLPQASPRKRLFLVVGGLIAYFPLGWIHWGLWYSFLGFHAANAVAAAFGTEIAWSASTLAAQPWINTLMVVWIGPNLLRSFCLHFVSSNMHYFGDVEDGNVIQQTQVLNPWWLLPAQLFCFNFGSTHAIHHFVVKEPFYIRQWTAPQAHAVMREMGVRFNDFGTFRRANRWSTAPARS</sequence>
<keyword evidence="1" id="KW-0812">Transmembrane</keyword>
<feature type="transmembrane region" description="Helical" evidence="1">
    <location>
        <begin position="49"/>
        <end position="82"/>
    </location>
</feature>
<organism evidence="3 4">
    <name type="scientific">Fontimonas thermophila</name>
    <dbReference type="NCBI Taxonomy" id="1076937"/>
    <lineage>
        <taxon>Bacteria</taxon>
        <taxon>Pseudomonadati</taxon>
        <taxon>Pseudomonadota</taxon>
        <taxon>Gammaproteobacteria</taxon>
        <taxon>Nevskiales</taxon>
        <taxon>Nevskiaceae</taxon>
        <taxon>Fontimonas</taxon>
    </lineage>
</organism>
<accession>A0A1I2JGH8</accession>
<dbReference type="AlphaFoldDB" id="A0A1I2JGH8"/>
<dbReference type="InterPro" id="IPR005804">
    <property type="entry name" value="FA_desaturase_dom"/>
</dbReference>
<name>A0A1I2JGH8_9GAMM</name>
<keyword evidence="4" id="KW-1185">Reference proteome</keyword>
<feature type="transmembrane region" description="Helical" evidence="1">
    <location>
        <begin position="180"/>
        <end position="201"/>
    </location>
</feature>
<gene>
    <name evidence="3" type="ORF">SAMN04488120_107106</name>
</gene>
<keyword evidence="1" id="KW-1133">Transmembrane helix</keyword>
<dbReference type="Proteomes" id="UP000199771">
    <property type="component" value="Unassembled WGS sequence"/>
</dbReference>
<keyword evidence="1" id="KW-0472">Membrane</keyword>
<evidence type="ECO:0000313" key="3">
    <source>
        <dbReference type="EMBL" id="SFF53674.1"/>
    </source>
</evidence>
<dbReference type="STRING" id="1076937.SAMN04488120_107106"/>
<evidence type="ECO:0000256" key="1">
    <source>
        <dbReference type="SAM" id="Phobius"/>
    </source>
</evidence>
<evidence type="ECO:0000259" key="2">
    <source>
        <dbReference type="Pfam" id="PF00487"/>
    </source>
</evidence>
<dbReference type="EMBL" id="FOOC01000007">
    <property type="protein sequence ID" value="SFF53674.1"/>
    <property type="molecule type" value="Genomic_DNA"/>
</dbReference>
<evidence type="ECO:0000313" key="4">
    <source>
        <dbReference type="Proteomes" id="UP000199771"/>
    </source>
</evidence>
<dbReference type="Pfam" id="PF00487">
    <property type="entry name" value="FA_desaturase"/>
    <property type="match status" value="1"/>
</dbReference>